<dbReference type="EMBL" id="JBBPBK010000001">
    <property type="protein sequence ID" value="KAK9292899.1"/>
    <property type="molecule type" value="Genomic_DNA"/>
</dbReference>
<dbReference type="AlphaFoldDB" id="A0AAP0X4Q0"/>
<sequence length="150" mass="16950">MRVSLLCSAWSSALLDEPVNAESEILKQDGQSRSSVPKAPHLENCKLSEPTNERLDKRAENESFLPRTIWKGRLDIYPSSATDEQLRYSRHQAISEGAHPPWATRYLMRFQTEYTCGLMNVARHAAFGKEAAKMVLSTLAGEWPKDKGKM</sequence>
<comment type="caution">
    <text evidence="2">The sequence shown here is derived from an EMBL/GenBank/DDBJ whole genome shotgun (WGS) entry which is preliminary data.</text>
</comment>
<reference evidence="2 3" key="1">
    <citation type="journal article" date="2024" name="Plant J.">
        <title>Genome sequences and population genomics reveal climatic adaptation and genomic divergence between two closely related sweetgum species.</title>
        <authorList>
            <person name="Xu W.Q."/>
            <person name="Ren C.Q."/>
            <person name="Zhang X.Y."/>
            <person name="Comes H.P."/>
            <person name="Liu X.H."/>
            <person name="Li Y.G."/>
            <person name="Kettle C.J."/>
            <person name="Jalonen R."/>
            <person name="Gaisberger H."/>
            <person name="Ma Y.Z."/>
            <person name="Qiu Y.X."/>
        </authorList>
    </citation>
    <scope>NUCLEOTIDE SEQUENCE [LARGE SCALE GENOMIC DNA]</scope>
    <source>
        <strain evidence="2">Hangzhou</strain>
    </source>
</reference>
<protein>
    <submittedName>
        <fullName evidence="2">Uncharacterized protein</fullName>
    </submittedName>
</protein>
<accession>A0AAP0X4Q0</accession>
<evidence type="ECO:0000313" key="2">
    <source>
        <dbReference type="EMBL" id="KAK9292899.1"/>
    </source>
</evidence>
<keyword evidence="3" id="KW-1185">Reference proteome</keyword>
<feature type="region of interest" description="Disordered" evidence="1">
    <location>
        <begin position="27"/>
        <end position="59"/>
    </location>
</feature>
<organism evidence="2 3">
    <name type="scientific">Liquidambar formosana</name>
    <name type="common">Formosan gum</name>
    <dbReference type="NCBI Taxonomy" id="63359"/>
    <lineage>
        <taxon>Eukaryota</taxon>
        <taxon>Viridiplantae</taxon>
        <taxon>Streptophyta</taxon>
        <taxon>Embryophyta</taxon>
        <taxon>Tracheophyta</taxon>
        <taxon>Spermatophyta</taxon>
        <taxon>Magnoliopsida</taxon>
        <taxon>eudicotyledons</taxon>
        <taxon>Gunneridae</taxon>
        <taxon>Pentapetalae</taxon>
        <taxon>Saxifragales</taxon>
        <taxon>Altingiaceae</taxon>
        <taxon>Liquidambar</taxon>
    </lineage>
</organism>
<proteinExistence type="predicted"/>
<evidence type="ECO:0000256" key="1">
    <source>
        <dbReference type="SAM" id="MobiDB-lite"/>
    </source>
</evidence>
<name>A0AAP0X4Q0_LIQFO</name>
<dbReference type="Proteomes" id="UP001415857">
    <property type="component" value="Unassembled WGS sequence"/>
</dbReference>
<evidence type="ECO:0000313" key="3">
    <source>
        <dbReference type="Proteomes" id="UP001415857"/>
    </source>
</evidence>
<feature type="compositionally biased region" description="Basic and acidic residues" evidence="1">
    <location>
        <begin position="40"/>
        <end position="59"/>
    </location>
</feature>
<gene>
    <name evidence="2" type="ORF">L1049_020880</name>
</gene>